<organism evidence="3 7">
    <name type="scientific">Pseudoalteromonas fuliginea</name>
    <dbReference type="NCBI Taxonomy" id="1872678"/>
    <lineage>
        <taxon>Bacteria</taxon>
        <taxon>Pseudomonadati</taxon>
        <taxon>Pseudomonadota</taxon>
        <taxon>Gammaproteobacteria</taxon>
        <taxon>Alteromonadales</taxon>
        <taxon>Pseudoalteromonadaceae</taxon>
        <taxon>Pseudoalteromonas</taxon>
    </lineage>
</organism>
<dbReference type="GO" id="GO:0019290">
    <property type="term" value="P:siderophore biosynthetic process"/>
    <property type="evidence" value="ECO:0007669"/>
    <property type="project" value="TreeGrafter"/>
</dbReference>
<evidence type="ECO:0000313" key="7">
    <source>
        <dbReference type="Proteomes" id="UP000324162"/>
    </source>
</evidence>
<reference evidence="6 7" key="2">
    <citation type="submission" date="2019-01" db="EMBL/GenBank/DDBJ databases">
        <title>Genome sequences of marine Pseudoalteromonas species.</title>
        <authorList>
            <person name="Boraston A.B."/>
            <person name="Hehemann J.-H."/>
            <person name="Vickers C.J."/>
            <person name="Salama-Alber O."/>
            <person name="Abe K."/>
            <person name="Hettle A.J."/>
        </authorList>
    </citation>
    <scope>NUCLEOTIDE SEQUENCE [LARGE SCALE GENOMIC DNA]</scope>
    <source>
        <strain evidence="3 7">PS42</strain>
        <strain evidence="2 6">PS47</strain>
    </source>
</reference>
<evidence type="ECO:0000259" key="1">
    <source>
        <dbReference type="SMART" id="SM00923"/>
    </source>
</evidence>
<evidence type="ECO:0000313" key="2">
    <source>
        <dbReference type="EMBL" id="KAA1150934.1"/>
    </source>
</evidence>
<feature type="domain" description="MbtH-like" evidence="1">
    <location>
        <begin position="4"/>
        <end position="54"/>
    </location>
</feature>
<dbReference type="Pfam" id="PF03621">
    <property type="entry name" value="MbtH"/>
    <property type="match status" value="1"/>
</dbReference>
<dbReference type="PANTHER" id="PTHR38444:SF1">
    <property type="entry name" value="ENTEROBACTIN BIOSYNTHESIS PROTEIN YBDZ"/>
    <property type="match status" value="1"/>
</dbReference>
<evidence type="ECO:0000313" key="6">
    <source>
        <dbReference type="Proteomes" id="UP000322915"/>
    </source>
</evidence>
<proteinExistence type="predicted"/>
<evidence type="ECO:0000313" key="4">
    <source>
        <dbReference type="EMBL" id="KDC52645.1"/>
    </source>
</evidence>
<comment type="caution">
    <text evidence="3">The sequence shown here is derived from an EMBL/GenBank/DDBJ whole genome shotgun (WGS) entry which is preliminary data.</text>
</comment>
<dbReference type="InterPro" id="IPR037407">
    <property type="entry name" value="MLP_fam"/>
</dbReference>
<evidence type="ECO:0000313" key="5">
    <source>
        <dbReference type="Proteomes" id="UP000027154"/>
    </source>
</evidence>
<keyword evidence="6" id="KW-1185">Reference proteome</keyword>
<dbReference type="EMBL" id="SEUK01000054">
    <property type="protein sequence ID" value="KAA1157577.1"/>
    <property type="molecule type" value="Genomic_DNA"/>
</dbReference>
<dbReference type="Proteomes" id="UP000027154">
    <property type="component" value="Unassembled WGS sequence"/>
</dbReference>
<dbReference type="AlphaFoldDB" id="A0A063KUU3"/>
<dbReference type="SMART" id="SM00923">
    <property type="entry name" value="MbtH"/>
    <property type="match status" value="1"/>
</dbReference>
<dbReference type="EMBL" id="JJNZ01000010">
    <property type="protein sequence ID" value="KDC52645.1"/>
    <property type="molecule type" value="Genomic_DNA"/>
</dbReference>
<reference evidence="4 5" key="1">
    <citation type="submission" date="2014-04" db="EMBL/GenBank/DDBJ databases">
        <title>Pseudoalteromonas galatheae sp. nov., isolated from a deep-sea polychaete near Canal Concepcion, Chile.</title>
        <authorList>
            <person name="Machado H.R."/>
            <person name="Gram L."/>
            <person name="Vynne N.G."/>
        </authorList>
    </citation>
    <scope>NUCLEOTIDE SEQUENCE [LARGE SCALE GENOMIC DNA]</scope>
    <source>
        <strain evidence="4 5">KMM216</strain>
    </source>
</reference>
<dbReference type="InterPro" id="IPR005153">
    <property type="entry name" value="MbtH-like_dom"/>
</dbReference>
<dbReference type="OrthoDB" id="7584480at2"/>
<name>A0A063KUU3_9GAMM</name>
<dbReference type="RefSeq" id="WP_008139329.1">
    <property type="nucleotide sequence ID" value="NZ_JJNZ01000010.1"/>
</dbReference>
<dbReference type="PANTHER" id="PTHR38444">
    <property type="entry name" value="ENTEROBACTIN BIOSYNTHESIS PROTEIN YBDZ"/>
    <property type="match status" value="1"/>
</dbReference>
<protein>
    <submittedName>
        <fullName evidence="4">Antibiotic synthesis protein MbtH</fullName>
    </submittedName>
    <submittedName>
        <fullName evidence="3">MbtH family NRPS accessory protein</fullName>
    </submittedName>
</protein>
<dbReference type="InterPro" id="IPR038020">
    <property type="entry name" value="MbtH-like_sf"/>
</dbReference>
<dbReference type="SUPFAM" id="SSF160582">
    <property type="entry name" value="MbtH-like"/>
    <property type="match status" value="1"/>
</dbReference>
<dbReference type="GO" id="GO:0005829">
    <property type="term" value="C:cytosol"/>
    <property type="evidence" value="ECO:0007669"/>
    <property type="project" value="TreeGrafter"/>
</dbReference>
<dbReference type="Proteomes" id="UP000324162">
    <property type="component" value="Unassembled WGS sequence"/>
</dbReference>
<accession>A0A063KUU3</accession>
<dbReference type="Proteomes" id="UP000322915">
    <property type="component" value="Unassembled WGS sequence"/>
</dbReference>
<evidence type="ECO:0000313" key="3">
    <source>
        <dbReference type="EMBL" id="KAA1157577.1"/>
    </source>
</evidence>
<dbReference type="Gene3D" id="3.90.820.10">
    <property type="entry name" value="Structural Genomics, Unknown Function 30-nov-00 1gh9 Mol_id"/>
    <property type="match status" value="1"/>
</dbReference>
<gene>
    <name evidence="4" type="ORF">DC53_03970</name>
    <name evidence="3" type="ORF">EU508_17260</name>
    <name evidence="2" type="ORF">EU509_17675</name>
</gene>
<dbReference type="EMBL" id="SEUJ01000077">
    <property type="protein sequence ID" value="KAA1150934.1"/>
    <property type="molecule type" value="Genomic_DNA"/>
</dbReference>
<sequence>MSENIFDDESMAFVVLINHEKQYSLWPEVLTIPSGWEQVFGPQTRDTCLSWLNDNWTDLRPKSLIEMDGN</sequence>